<dbReference type="InterPro" id="IPR008854">
    <property type="entry name" value="TPMT"/>
</dbReference>
<dbReference type="InterPro" id="IPR029063">
    <property type="entry name" value="SAM-dependent_MTases_sf"/>
</dbReference>
<dbReference type="Pfam" id="PF05724">
    <property type="entry name" value="TPMT"/>
    <property type="match status" value="1"/>
</dbReference>
<dbReference type="PROSITE" id="PS51585">
    <property type="entry name" value="SAM_MT_TPMT"/>
    <property type="match status" value="1"/>
</dbReference>
<dbReference type="PANTHER" id="PTHR32183:SF6">
    <property type="entry name" value="CYSTEINE SULFINATE DESULFINASE_CYSTEINE DESULFURASE AND RELATED ENZYMES"/>
    <property type="match status" value="1"/>
</dbReference>
<dbReference type="PANTHER" id="PTHR32183">
    <property type="match status" value="1"/>
</dbReference>
<evidence type="ECO:0000256" key="4">
    <source>
        <dbReference type="ARBA" id="ARBA00022691"/>
    </source>
</evidence>
<accession>A0A6A5UCC8</accession>
<dbReference type="SUPFAM" id="SSF53335">
    <property type="entry name" value="S-adenosyl-L-methionine-dependent methyltransferases"/>
    <property type="match status" value="1"/>
</dbReference>
<keyword evidence="4" id="KW-0949">S-adenosyl-L-methionine</keyword>
<keyword evidence="1" id="KW-0597">Phosphoprotein</keyword>
<reference evidence="5" key="1">
    <citation type="journal article" date="2020" name="Stud. Mycol.">
        <title>101 Dothideomycetes genomes: a test case for predicting lifestyles and emergence of pathogens.</title>
        <authorList>
            <person name="Haridas S."/>
            <person name="Albert R."/>
            <person name="Binder M."/>
            <person name="Bloem J."/>
            <person name="Labutti K."/>
            <person name="Salamov A."/>
            <person name="Andreopoulos B."/>
            <person name="Baker S."/>
            <person name="Barry K."/>
            <person name="Bills G."/>
            <person name="Bluhm B."/>
            <person name="Cannon C."/>
            <person name="Castanera R."/>
            <person name="Culley D."/>
            <person name="Daum C."/>
            <person name="Ezra D."/>
            <person name="Gonzalez J."/>
            <person name="Henrissat B."/>
            <person name="Kuo A."/>
            <person name="Liang C."/>
            <person name="Lipzen A."/>
            <person name="Lutzoni F."/>
            <person name="Magnuson J."/>
            <person name="Mondo S."/>
            <person name="Nolan M."/>
            <person name="Ohm R."/>
            <person name="Pangilinan J."/>
            <person name="Park H.-J."/>
            <person name="Ramirez L."/>
            <person name="Alfaro M."/>
            <person name="Sun H."/>
            <person name="Tritt A."/>
            <person name="Yoshinaga Y."/>
            <person name="Zwiers L.-H."/>
            <person name="Turgeon B."/>
            <person name="Goodwin S."/>
            <person name="Spatafora J."/>
            <person name="Crous P."/>
            <person name="Grigoriev I."/>
        </authorList>
    </citation>
    <scope>NUCLEOTIDE SEQUENCE</scope>
    <source>
        <strain evidence="5">CBS 675.92</strain>
    </source>
</reference>
<dbReference type="FunFam" id="3.40.50.150:FF:000438">
    <property type="entry name" value="Probable thiol methyltransferase 2"/>
    <property type="match status" value="1"/>
</dbReference>
<organism evidence="5 6">
    <name type="scientific">Byssothecium circinans</name>
    <dbReference type="NCBI Taxonomy" id="147558"/>
    <lineage>
        <taxon>Eukaryota</taxon>
        <taxon>Fungi</taxon>
        <taxon>Dikarya</taxon>
        <taxon>Ascomycota</taxon>
        <taxon>Pezizomycotina</taxon>
        <taxon>Dothideomycetes</taxon>
        <taxon>Pleosporomycetidae</taxon>
        <taxon>Pleosporales</taxon>
        <taxon>Massarineae</taxon>
        <taxon>Massarinaceae</taxon>
        <taxon>Byssothecium</taxon>
    </lineage>
</organism>
<dbReference type="GO" id="GO:0032259">
    <property type="term" value="P:methylation"/>
    <property type="evidence" value="ECO:0007669"/>
    <property type="project" value="UniProtKB-KW"/>
</dbReference>
<dbReference type="OrthoDB" id="276151at2759"/>
<evidence type="ECO:0000313" key="6">
    <source>
        <dbReference type="Proteomes" id="UP000800035"/>
    </source>
</evidence>
<dbReference type="Proteomes" id="UP000800035">
    <property type="component" value="Unassembled WGS sequence"/>
</dbReference>
<dbReference type="AlphaFoldDB" id="A0A6A5UCC8"/>
<gene>
    <name evidence="5" type="ORF">CC80DRAFT_487869</name>
</gene>
<evidence type="ECO:0000313" key="5">
    <source>
        <dbReference type="EMBL" id="KAF1962398.1"/>
    </source>
</evidence>
<sequence>MSSAPAPSQNQDRLRAHFAGHDASAHPQRWDELWQKGDFIPWDRGHANPALIDALNQRSDLFPSPISQSDGKRKRALVPGCGIGYDVALFAAHGYDAYGLEVSASAVKAAKEYLKDVGEGPLEGEYKVKDAKVGVGKKDCVLGDFFDDAWLDGVGGRGEGFDVIYDNTFLCALEPSLRPRWAARMAHLLAPTGVLICLEFPTHKPPSSGGPPYSLPSLVHEELLKRPGEEISYDDTGKVVQTDRAEGKDALVKVAHWTPERTVPVGIVKGVVTDRVSVWRHK</sequence>
<keyword evidence="6" id="KW-1185">Reference proteome</keyword>
<dbReference type="CDD" id="cd02440">
    <property type="entry name" value="AdoMet_MTases"/>
    <property type="match status" value="1"/>
</dbReference>
<dbReference type="Gene3D" id="3.40.50.150">
    <property type="entry name" value="Vaccinia Virus protein VP39"/>
    <property type="match status" value="1"/>
</dbReference>
<protein>
    <submittedName>
        <fullName evidence="5">S-adenosyl-L-methionine-dependent methyltransferase</fullName>
    </submittedName>
</protein>
<dbReference type="GO" id="GO:0008757">
    <property type="term" value="F:S-adenosylmethionine-dependent methyltransferase activity"/>
    <property type="evidence" value="ECO:0007669"/>
    <property type="project" value="InterPro"/>
</dbReference>
<dbReference type="EMBL" id="ML976979">
    <property type="protein sequence ID" value="KAF1962398.1"/>
    <property type="molecule type" value="Genomic_DNA"/>
</dbReference>
<name>A0A6A5UCC8_9PLEO</name>
<evidence type="ECO:0000256" key="3">
    <source>
        <dbReference type="ARBA" id="ARBA00022679"/>
    </source>
</evidence>
<keyword evidence="3 5" id="KW-0808">Transferase</keyword>
<evidence type="ECO:0000256" key="2">
    <source>
        <dbReference type="ARBA" id="ARBA00022603"/>
    </source>
</evidence>
<keyword evidence="2 5" id="KW-0489">Methyltransferase</keyword>
<proteinExistence type="predicted"/>
<evidence type="ECO:0000256" key="1">
    <source>
        <dbReference type="ARBA" id="ARBA00022553"/>
    </source>
</evidence>